<dbReference type="Proteomes" id="UP001430953">
    <property type="component" value="Unassembled WGS sequence"/>
</dbReference>
<proteinExistence type="predicted"/>
<organism evidence="1 2">
    <name type="scientific">Cardiocondyla obscurior</name>
    <dbReference type="NCBI Taxonomy" id="286306"/>
    <lineage>
        <taxon>Eukaryota</taxon>
        <taxon>Metazoa</taxon>
        <taxon>Ecdysozoa</taxon>
        <taxon>Arthropoda</taxon>
        <taxon>Hexapoda</taxon>
        <taxon>Insecta</taxon>
        <taxon>Pterygota</taxon>
        <taxon>Neoptera</taxon>
        <taxon>Endopterygota</taxon>
        <taxon>Hymenoptera</taxon>
        <taxon>Apocrita</taxon>
        <taxon>Aculeata</taxon>
        <taxon>Formicoidea</taxon>
        <taxon>Formicidae</taxon>
        <taxon>Myrmicinae</taxon>
        <taxon>Cardiocondyla</taxon>
    </lineage>
</organism>
<dbReference type="EMBL" id="JADYXP020000012">
    <property type="protein sequence ID" value="KAL0113311.1"/>
    <property type="molecule type" value="Genomic_DNA"/>
</dbReference>
<evidence type="ECO:0000313" key="1">
    <source>
        <dbReference type="EMBL" id="KAL0113311.1"/>
    </source>
</evidence>
<protein>
    <submittedName>
        <fullName evidence="1">Uncharacterized protein</fullName>
    </submittedName>
</protein>
<dbReference type="AlphaFoldDB" id="A0AAW2FG05"/>
<reference evidence="1 2" key="1">
    <citation type="submission" date="2023-03" db="EMBL/GenBank/DDBJ databases">
        <title>High recombination rates correlate with genetic variation in Cardiocondyla obscurior ants.</title>
        <authorList>
            <person name="Errbii M."/>
        </authorList>
    </citation>
    <scope>NUCLEOTIDE SEQUENCE [LARGE SCALE GENOMIC DNA]</scope>
    <source>
        <strain evidence="1">Alpha-2009</strain>
        <tissue evidence="1">Whole body</tissue>
    </source>
</reference>
<name>A0AAW2FG05_9HYME</name>
<evidence type="ECO:0000313" key="2">
    <source>
        <dbReference type="Proteomes" id="UP001430953"/>
    </source>
</evidence>
<gene>
    <name evidence="1" type="ORF">PUN28_012456</name>
</gene>
<accession>A0AAW2FG05</accession>
<keyword evidence="2" id="KW-1185">Reference proteome</keyword>
<comment type="caution">
    <text evidence="1">The sequence shown here is derived from an EMBL/GenBank/DDBJ whole genome shotgun (WGS) entry which is preliminary data.</text>
</comment>
<sequence length="200" mass="22308">MCASIALKVLIDNFGDYESGSIFTDLRKIFQRWWNIYLVIYSQTAFLVRVVSCISRVSHVVFLGVASYPLRVVGHLRLACNKYDISCATRTITKSVALTKLPEINYVVTFPASTVAGRLVASRRVASLIQDSARPTEASDDYGSPVTRSVYPDVNEVQIITGNRVSSICPQFCYRNTKSFAKSTVENCRELSKTSKMVVK</sequence>